<name>J9FIE4_9ZZZZ</name>
<evidence type="ECO:0000313" key="1">
    <source>
        <dbReference type="EMBL" id="EJW94656.1"/>
    </source>
</evidence>
<protein>
    <submittedName>
        <fullName evidence="1">Uncharacterized protein</fullName>
    </submittedName>
</protein>
<feature type="non-terminal residue" evidence="1">
    <location>
        <position position="1"/>
    </location>
</feature>
<gene>
    <name evidence="1" type="ORF">EVA_17237</name>
</gene>
<accession>J9FIE4</accession>
<dbReference type="EMBL" id="AMCI01006245">
    <property type="protein sequence ID" value="EJW94656.1"/>
    <property type="molecule type" value="Genomic_DNA"/>
</dbReference>
<sequence>ANLYCFLITDCGWKPDYIWEILNSNVKDEIANRVINQWNKGYVS</sequence>
<reference evidence="1" key="1">
    <citation type="journal article" date="2012" name="PLoS ONE">
        <title>Gene sets for utilization of primary and secondary nutrition supplies in the distal gut of endangered iberian lynx.</title>
        <authorList>
            <person name="Alcaide M."/>
            <person name="Messina E."/>
            <person name="Richter M."/>
            <person name="Bargiela R."/>
            <person name="Peplies J."/>
            <person name="Huws S.A."/>
            <person name="Newbold C.J."/>
            <person name="Golyshin P.N."/>
            <person name="Simon M.A."/>
            <person name="Lopez G."/>
            <person name="Yakimov M.M."/>
            <person name="Ferrer M."/>
        </authorList>
    </citation>
    <scope>NUCLEOTIDE SEQUENCE</scope>
</reference>
<comment type="caution">
    <text evidence="1">The sequence shown here is derived from an EMBL/GenBank/DDBJ whole genome shotgun (WGS) entry which is preliminary data.</text>
</comment>
<proteinExistence type="predicted"/>
<organism evidence="1">
    <name type="scientific">gut metagenome</name>
    <dbReference type="NCBI Taxonomy" id="749906"/>
    <lineage>
        <taxon>unclassified sequences</taxon>
        <taxon>metagenomes</taxon>
        <taxon>organismal metagenomes</taxon>
    </lineage>
</organism>
<dbReference type="AlphaFoldDB" id="J9FIE4"/>